<gene>
    <name evidence="2" type="ORF">ANACOL_02328</name>
</gene>
<evidence type="ECO:0000256" key="1">
    <source>
        <dbReference type="SAM" id="MobiDB-lite"/>
    </source>
</evidence>
<proteinExistence type="predicted"/>
<evidence type="ECO:0000313" key="2">
    <source>
        <dbReference type="EMBL" id="EDS11144.1"/>
    </source>
</evidence>
<dbReference type="AlphaFoldDB" id="B0PC19"/>
<reference evidence="2" key="1">
    <citation type="submission" date="2007-11" db="EMBL/GenBank/DDBJ databases">
        <authorList>
            <person name="Fulton L."/>
            <person name="Clifton S."/>
            <person name="Fulton B."/>
            <person name="Xu J."/>
            <person name="Minx P."/>
            <person name="Pepin K.H."/>
            <person name="Johnson M."/>
            <person name="Thiruvilangam P."/>
            <person name="Bhonagiri V."/>
            <person name="Nash W.E."/>
            <person name="Mardis E.R."/>
            <person name="Wilson R.K."/>
        </authorList>
    </citation>
    <scope>NUCLEOTIDE SEQUENCE [LARGE SCALE GENOMIC DNA]</scope>
    <source>
        <strain evidence="2">DSM 17241</strain>
    </source>
</reference>
<feature type="compositionally biased region" description="Low complexity" evidence="1">
    <location>
        <begin position="20"/>
        <end position="33"/>
    </location>
</feature>
<keyword evidence="3" id="KW-1185">Reference proteome</keyword>
<dbReference type="HOGENOM" id="CLU_3076133_0_0_9"/>
<comment type="caution">
    <text evidence="2">The sequence shown here is derived from an EMBL/GenBank/DDBJ whole genome shotgun (WGS) entry which is preliminary data.</text>
</comment>
<evidence type="ECO:0000313" key="3">
    <source>
        <dbReference type="Proteomes" id="UP000003803"/>
    </source>
</evidence>
<protein>
    <submittedName>
        <fullName evidence="2">Uncharacterized protein</fullName>
    </submittedName>
</protein>
<accession>B0PC19</accession>
<sequence>MRKGAQPRLVRARRYSAGKPRIAGRASAASGGERPAHRPRALPPVCVYFNRT</sequence>
<dbReference type="Proteomes" id="UP000003803">
    <property type="component" value="Unassembled WGS sequence"/>
</dbReference>
<feature type="compositionally biased region" description="Basic residues" evidence="1">
    <location>
        <begin position="1"/>
        <end position="16"/>
    </location>
</feature>
<name>B0PC19_9FIRM</name>
<reference evidence="2" key="2">
    <citation type="submission" date="2013-09" db="EMBL/GenBank/DDBJ databases">
        <title>Draft genome sequence of Anaerotruncus colihominis(DSM 17241).</title>
        <authorList>
            <person name="Sudarsanam P."/>
            <person name="Ley R."/>
            <person name="Guruge J."/>
            <person name="Turnbaugh P.J."/>
            <person name="Mahowald M."/>
            <person name="Liep D."/>
            <person name="Gordon J."/>
        </authorList>
    </citation>
    <scope>NUCLEOTIDE SEQUENCE</scope>
    <source>
        <strain evidence="2">DSM 17241</strain>
    </source>
</reference>
<dbReference type="EMBL" id="ABGD02000018">
    <property type="protein sequence ID" value="EDS11144.1"/>
    <property type="molecule type" value="Genomic_DNA"/>
</dbReference>
<feature type="region of interest" description="Disordered" evidence="1">
    <location>
        <begin position="1"/>
        <end position="40"/>
    </location>
</feature>
<organism evidence="2 3">
    <name type="scientific">Anaerotruncus colihominis DSM 17241</name>
    <dbReference type="NCBI Taxonomy" id="445972"/>
    <lineage>
        <taxon>Bacteria</taxon>
        <taxon>Bacillati</taxon>
        <taxon>Bacillota</taxon>
        <taxon>Clostridia</taxon>
        <taxon>Eubacteriales</taxon>
        <taxon>Oscillospiraceae</taxon>
        <taxon>Anaerotruncus</taxon>
    </lineage>
</organism>